<name>A0A078IX20_BRANA</name>
<evidence type="ECO:0000313" key="1">
    <source>
        <dbReference type="EMBL" id="CDY53548.1"/>
    </source>
</evidence>
<reference evidence="1 2" key="1">
    <citation type="journal article" date="2014" name="Science">
        <title>Plant genetics. Early allopolyploid evolution in the post-Neolithic Brassica napus oilseed genome.</title>
        <authorList>
            <person name="Chalhoub B."/>
            <person name="Denoeud F."/>
            <person name="Liu S."/>
            <person name="Parkin I.A."/>
            <person name="Tang H."/>
            <person name="Wang X."/>
            <person name="Chiquet J."/>
            <person name="Belcram H."/>
            <person name="Tong C."/>
            <person name="Samans B."/>
            <person name="Correa M."/>
            <person name="Da Silva C."/>
            <person name="Just J."/>
            <person name="Falentin C."/>
            <person name="Koh C.S."/>
            <person name="Le Clainche I."/>
            <person name="Bernard M."/>
            <person name="Bento P."/>
            <person name="Noel B."/>
            <person name="Labadie K."/>
            <person name="Alberti A."/>
            <person name="Charles M."/>
            <person name="Arnaud D."/>
            <person name="Guo H."/>
            <person name="Daviaud C."/>
            <person name="Alamery S."/>
            <person name="Jabbari K."/>
            <person name="Zhao M."/>
            <person name="Edger P.P."/>
            <person name="Chelaifa H."/>
            <person name="Tack D."/>
            <person name="Lassalle G."/>
            <person name="Mestiri I."/>
            <person name="Schnel N."/>
            <person name="Le Paslier M.C."/>
            <person name="Fan G."/>
            <person name="Renault V."/>
            <person name="Bayer P.E."/>
            <person name="Golicz A.A."/>
            <person name="Manoli S."/>
            <person name="Lee T.H."/>
            <person name="Thi V.H."/>
            <person name="Chalabi S."/>
            <person name="Hu Q."/>
            <person name="Fan C."/>
            <person name="Tollenaere R."/>
            <person name="Lu Y."/>
            <person name="Battail C."/>
            <person name="Shen J."/>
            <person name="Sidebottom C.H."/>
            <person name="Wang X."/>
            <person name="Canaguier A."/>
            <person name="Chauveau A."/>
            <person name="Berard A."/>
            <person name="Deniot G."/>
            <person name="Guan M."/>
            <person name="Liu Z."/>
            <person name="Sun F."/>
            <person name="Lim Y.P."/>
            <person name="Lyons E."/>
            <person name="Town C.D."/>
            <person name="Bancroft I."/>
            <person name="Wang X."/>
            <person name="Meng J."/>
            <person name="Ma J."/>
            <person name="Pires J.C."/>
            <person name="King G.J."/>
            <person name="Brunel D."/>
            <person name="Delourme R."/>
            <person name="Renard M."/>
            <person name="Aury J.M."/>
            <person name="Adams K.L."/>
            <person name="Batley J."/>
            <person name="Snowdon R.J."/>
            <person name="Tost J."/>
            <person name="Edwards D."/>
            <person name="Zhou Y."/>
            <person name="Hua W."/>
            <person name="Sharpe A.G."/>
            <person name="Paterson A.H."/>
            <person name="Guan C."/>
            <person name="Wincker P."/>
        </authorList>
    </citation>
    <scope>NUCLEOTIDE SEQUENCE [LARGE SCALE GENOMIC DNA]</scope>
    <source>
        <strain evidence="2">cv. Darmor-bzh</strain>
    </source>
</reference>
<keyword evidence="2" id="KW-1185">Reference proteome</keyword>
<dbReference type="Proteomes" id="UP000028999">
    <property type="component" value="Unassembled WGS sequence"/>
</dbReference>
<organism evidence="1 2">
    <name type="scientific">Brassica napus</name>
    <name type="common">Rape</name>
    <dbReference type="NCBI Taxonomy" id="3708"/>
    <lineage>
        <taxon>Eukaryota</taxon>
        <taxon>Viridiplantae</taxon>
        <taxon>Streptophyta</taxon>
        <taxon>Embryophyta</taxon>
        <taxon>Tracheophyta</taxon>
        <taxon>Spermatophyta</taxon>
        <taxon>Magnoliopsida</taxon>
        <taxon>eudicotyledons</taxon>
        <taxon>Gunneridae</taxon>
        <taxon>Pentapetalae</taxon>
        <taxon>rosids</taxon>
        <taxon>malvids</taxon>
        <taxon>Brassicales</taxon>
        <taxon>Brassicaceae</taxon>
        <taxon>Brassiceae</taxon>
        <taxon>Brassica</taxon>
    </lineage>
</organism>
<sequence>MLFNETEQAVSGCGETIWKEPELGCRSARRRACLIWFESIGCFLHSSLRRKNSPVVPKGFAIFSGYSIQYFWVGINMVFSLLVGGLGGGGFCVGDDGTGGGGILPVLSVDGSAIV</sequence>
<gene>
    <name evidence="1" type="primary">BnaA09g57070D</name>
    <name evidence="1" type="ORF">GSBRNA2T00010908001</name>
</gene>
<dbReference type="PaxDb" id="3708-A0A078IX20"/>
<dbReference type="Gramene" id="CDY53548">
    <property type="protein sequence ID" value="CDY53548"/>
    <property type="gene ID" value="GSBRNA2T00010908001"/>
</dbReference>
<accession>A0A078IX20</accession>
<proteinExistence type="predicted"/>
<dbReference type="EMBL" id="LK033212">
    <property type="protein sequence ID" value="CDY53548.1"/>
    <property type="molecule type" value="Genomic_DNA"/>
</dbReference>
<evidence type="ECO:0000313" key="2">
    <source>
        <dbReference type="Proteomes" id="UP000028999"/>
    </source>
</evidence>
<dbReference type="AlphaFoldDB" id="A0A078IX20"/>
<protein>
    <submittedName>
        <fullName evidence="1">BnaA09g57070D protein</fullName>
    </submittedName>
</protein>